<reference evidence="8" key="1">
    <citation type="submission" date="2020-06" db="EMBL/GenBank/DDBJ databases">
        <title>A chromosome-scale genome assembly of Talaromyces rugulosus W13939.</title>
        <authorList>
            <person name="Wang B."/>
            <person name="Guo L."/>
            <person name="Ye K."/>
            <person name="Wang L."/>
        </authorList>
    </citation>
    <scope>NUCLEOTIDE SEQUENCE [LARGE SCALE GENOMIC DNA]</scope>
    <source>
        <strain evidence="8">W13939</strain>
    </source>
</reference>
<evidence type="ECO:0000256" key="4">
    <source>
        <dbReference type="ARBA" id="ARBA00022989"/>
    </source>
</evidence>
<dbReference type="Proteomes" id="UP000509510">
    <property type="component" value="Chromosome II"/>
</dbReference>
<evidence type="ECO:0000256" key="5">
    <source>
        <dbReference type="ARBA" id="ARBA00023136"/>
    </source>
</evidence>
<keyword evidence="2 6" id="KW-0812">Transmembrane</keyword>
<keyword evidence="5 6" id="KW-0472">Membrane</keyword>
<comment type="subcellular location">
    <subcellularLocation>
        <location evidence="1">Endoplasmic reticulum membrane</location>
        <topology evidence="1">Multi-pass membrane protein</topology>
    </subcellularLocation>
</comment>
<dbReference type="AlphaFoldDB" id="A0A7H8QTF6"/>
<evidence type="ECO:0000256" key="3">
    <source>
        <dbReference type="ARBA" id="ARBA00022824"/>
    </source>
</evidence>
<name>A0A7H8QTF6_TALRU</name>
<sequence length="125" mass="13812">MPQTTSAPSLSPLTTFIRWLRLKNYQYEVTFALYMLTPTEKFILNFFVLGLVTLLITAAYIYLPNHVASIYGHVHYYLTADVSMIQEYIPSASSVLKGAGASSTANLNIVYETVKAPVATALGEL</sequence>
<accession>A0A7H8QTF6</accession>
<dbReference type="Pfam" id="PF11779">
    <property type="entry name" value="SPT_ssu-like"/>
    <property type="match status" value="1"/>
</dbReference>
<dbReference type="EMBL" id="CP055899">
    <property type="protein sequence ID" value="QKX57076.1"/>
    <property type="molecule type" value="Genomic_DNA"/>
</dbReference>
<dbReference type="KEGG" id="trg:TRUGW13939_04184"/>
<gene>
    <name evidence="7" type="ORF">TRUGW13939_04184</name>
</gene>
<evidence type="ECO:0000313" key="8">
    <source>
        <dbReference type="Proteomes" id="UP000509510"/>
    </source>
</evidence>
<feature type="transmembrane region" description="Helical" evidence="6">
    <location>
        <begin position="42"/>
        <end position="63"/>
    </location>
</feature>
<dbReference type="InterPro" id="IPR024512">
    <property type="entry name" value="Ser_palmitoyltrfase_ssu-like"/>
</dbReference>
<evidence type="ECO:0000256" key="1">
    <source>
        <dbReference type="ARBA" id="ARBA00004477"/>
    </source>
</evidence>
<keyword evidence="4 6" id="KW-1133">Transmembrane helix</keyword>
<proteinExistence type="predicted"/>
<protein>
    <recommendedName>
        <fullName evidence="9">Small subunit of serine palmitoyltransferase-like protein</fullName>
    </recommendedName>
</protein>
<evidence type="ECO:0008006" key="9">
    <source>
        <dbReference type="Google" id="ProtNLM"/>
    </source>
</evidence>
<keyword evidence="3" id="KW-0256">Endoplasmic reticulum</keyword>
<organism evidence="7 8">
    <name type="scientific">Talaromyces rugulosus</name>
    <name type="common">Penicillium rugulosum</name>
    <dbReference type="NCBI Taxonomy" id="121627"/>
    <lineage>
        <taxon>Eukaryota</taxon>
        <taxon>Fungi</taxon>
        <taxon>Dikarya</taxon>
        <taxon>Ascomycota</taxon>
        <taxon>Pezizomycotina</taxon>
        <taxon>Eurotiomycetes</taxon>
        <taxon>Eurotiomycetidae</taxon>
        <taxon>Eurotiales</taxon>
        <taxon>Trichocomaceae</taxon>
        <taxon>Talaromyces</taxon>
        <taxon>Talaromyces sect. Islandici</taxon>
    </lineage>
</organism>
<evidence type="ECO:0000256" key="6">
    <source>
        <dbReference type="SAM" id="Phobius"/>
    </source>
</evidence>
<dbReference type="GO" id="GO:0005789">
    <property type="term" value="C:endoplasmic reticulum membrane"/>
    <property type="evidence" value="ECO:0007669"/>
    <property type="project" value="UniProtKB-SubCell"/>
</dbReference>
<evidence type="ECO:0000256" key="2">
    <source>
        <dbReference type="ARBA" id="ARBA00022692"/>
    </source>
</evidence>
<keyword evidence="8" id="KW-1185">Reference proteome</keyword>
<dbReference type="GeneID" id="55991686"/>
<evidence type="ECO:0000313" key="7">
    <source>
        <dbReference type="EMBL" id="QKX57076.1"/>
    </source>
</evidence>
<dbReference type="RefSeq" id="XP_035343254.1">
    <property type="nucleotide sequence ID" value="XM_035487361.1"/>
</dbReference>
<dbReference type="OrthoDB" id="202672at2759"/>